<sequence length="85" mass="9673">MQEGEVVVYASRQLNIHKRNYPTHNFKLAAVVFGDTTFMARNVSSILATKSLKWIELLKNYDCVIKYHLGRANMVADALSRKSLS</sequence>
<comment type="caution">
    <text evidence="1">The sequence shown here is derived from an EMBL/GenBank/DDBJ whole genome shotgun (WGS) entry which is preliminary data.</text>
</comment>
<keyword evidence="2" id="KW-1185">Reference proteome</keyword>
<dbReference type="PANTHER" id="PTHR34072:SF52">
    <property type="entry name" value="RIBONUCLEASE H"/>
    <property type="match status" value="1"/>
</dbReference>
<evidence type="ECO:0000313" key="2">
    <source>
        <dbReference type="Proteomes" id="UP000325315"/>
    </source>
</evidence>
<dbReference type="AlphaFoldDB" id="A0A5B6VA67"/>
<name>A0A5B6VA67_9ROSI</name>
<dbReference type="EMBL" id="SMMG02000007">
    <property type="protein sequence ID" value="KAA3465953.1"/>
    <property type="molecule type" value="Genomic_DNA"/>
</dbReference>
<proteinExistence type="predicted"/>
<dbReference type="SUPFAM" id="SSF56672">
    <property type="entry name" value="DNA/RNA polymerases"/>
    <property type="match status" value="1"/>
</dbReference>
<reference evidence="1" key="1">
    <citation type="submission" date="2019-08" db="EMBL/GenBank/DDBJ databases">
        <authorList>
            <person name="Liu F."/>
        </authorList>
    </citation>
    <scope>NUCLEOTIDE SEQUENCE [LARGE SCALE GENOMIC DNA]</scope>
    <source>
        <strain evidence="1">PA1801</strain>
        <tissue evidence="1">Leaf</tissue>
    </source>
</reference>
<dbReference type="InterPro" id="IPR043502">
    <property type="entry name" value="DNA/RNA_pol_sf"/>
</dbReference>
<protein>
    <submittedName>
        <fullName evidence="1">NBS-LRR resistance-like protein</fullName>
    </submittedName>
</protein>
<organism evidence="1 2">
    <name type="scientific">Gossypium australe</name>
    <dbReference type="NCBI Taxonomy" id="47621"/>
    <lineage>
        <taxon>Eukaryota</taxon>
        <taxon>Viridiplantae</taxon>
        <taxon>Streptophyta</taxon>
        <taxon>Embryophyta</taxon>
        <taxon>Tracheophyta</taxon>
        <taxon>Spermatophyta</taxon>
        <taxon>Magnoliopsida</taxon>
        <taxon>eudicotyledons</taxon>
        <taxon>Gunneridae</taxon>
        <taxon>Pentapetalae</taxon>
        <taxon>rosids</taxon>
        <taxon>malvids</taxon>
        <taxon>Malvales</taxon>
        <taxon>Malvaceae</taxon>
        <taxon>Malvoideae</taxon>
        <taxon>Gossypium</taxon>
    </lineage>
</organism>
<gene>
    <name evidence="1" type="ORF">EPI10_001084</name>
</gene>
<dbReference type="Proteomes" id="UP000325315">
    <property type="component" value="Unassembled WGS sequence"/>
</dbReference>
<dbReference type="PANTHER" id="PTHR34072">
    <property type="entry name" value="ENZYMATIC POLYPROTEIN-RELATED"/>
    <property type="match status" value="1"/>
</dbReference>
<accession>A0A5B6VA67</accession>
<evidence type="ECO:0000313" key="1">
    <source>
        <dbReference type="EMBL" id="KAA3465953.1"/>
    </source>
</evidence>